<dbReference type="GeneID" id="28841968"/>
<dbReference type="AlphaFoldDB" id="A0A1B8GB23"/>
<reference evidence="1 2" key="1">
    <citation type="submission" date="2016-03" db="EMBL/GenBank/DDBJ databases">
        <title>Comparative genomics of Pseudogymnoascus destructans, the fungus causing white-nose syndrome of bats.</title>
        <authorList>
            <person name="Palmer J.M."/>
            <person name="Drees K.P."/>
            <person name="Foster J.T."/>
            <person name="Lindner D.L."/>
        </authorList>
    </citation>
    <scope>NUCLEOTIDE SEQUENCE [LARGE SCALE GENOMIC DNA]</scope>
    <source>
        <strain evidence="1 2">UAMH 10579</strain>
    </source>
</reference>
<organism evidence="1 2">
    <name type="scientific">Pseudogymnoascus verrucosus</name>
    <dbReference type="NCBI Taxonomy" id="342668"/>
    <lineage>
        <taxon>Eukaryota</taxon>
        <taxon>Fungi</taxon>
        <taxon>Dikarya</taxon>
        <taxon>Ascomycota</taxon>
        <taxon>Pezizomycotina</taxon>
        <taxon>Leotiomycetes</taxon>
        <taxon>Thelebolales</taxon>
        <taxon>Thelebolaceae</taxon>
        <taxon>Pseudogymnoascus</taxon>
    </lineage>
</organism>
<proteinExistence type="predicted"/>
<dbReference type="RefSeq" id="XP_018126710.1">
    <property type="nucleotide sequence ID" value="XM_018278003.1"/>
</dbReference>
<gene>
    <name evidence="1" type="ORF">VE01_08582</name>
</gene>
<keyword evidence="2" id="KW-1185">Reference proteome</keyword>
<sequence>MSMNCSVLNARQVQDIALLIVVDIVSMLGPEENGNGGPAASVPSKPSLSPTEIMANARKALSAAESAYMKHPNEITQAAYHKAIETVQALTKSGN</sequence>
<dbReference type="EMBL" id="KV460259">
    <property type="protein sequence ID" value="OBT92977.1"/>
    <property type="molecule type" value="Genomic_DNA"/>
</dbReference>
<reference evidence="2" key="2">
    <citation type="journal article" date="2018" name="Nat. Commun.">
        <title>Extreme sensitivity to ultraviolet light in the fungal pathogen causing white-nose syndrome of bats.</title>
        <authorList>
            <person name="Palmer J.M."/>
            <person name="Drees K.P."/>
            <person name="Foster J.T."/>
            <person name="Lindner D.L."/>
        </authorList>
    </citation>
    <scope>NUCLEOTIDE SEQUENCE [LARGE SCALE GENOMIC DNA]</scope>
    <source>
        <strain evidence="2">UAMH 10579</strain>
    </source>
</reference>
<evidence type="ECO:0000313" key="2">
    <source>
        <dbReference type="Proteomes" id="UP000091956"/>
    </source>
</evidence>
<evidence type="ECO:0000313" key="1">
    <source>
        <dbReference type="EMBL" id="OBT92977.1"/>
    </source>
</evidence>
<name>A0A1B8GB23_9PEZI</name>
<accession>A0A1B8GB23</accession>
<dbReference type="OrthoDB" id="3439419at2759"/>
<protein>
    <submittedName>
        <fullName evidence="1">Uncharacterized protein</fullName>
    </submittedName>
</protein>
<dbReference type="Proteomes" id="UP000091956">
    <property type="component" value="Unassembled WGS sequence"/>
</dbReference>